<feature type="region of interest" description="Disordered" evidence="1">
    <location>
        <begin position="490"/>
        <end position="511"/>
    </location>
</feature>
<comment type="caution">
    <text evidence="3">The sequence shown here is derived from an EMBL/GenBank/DDBJ whole genome shotgun (WGS) entry which is preliminary data.</text>
</comment>
<keyword evidence="2" id="KW-0812">Transmembrane</keyword>
<protein>
    <submittedName>
        <fullName evidence="3">Uncharacterized protein</fullName>
    </submittedName>
</protein>
<evidence type="ECO:0000313" key="3">
    <source>
        <dbReference type="EMBL" id="CAI2377834.1"/>
    </source>
</evidence>
<evidence type="ECO:0000256" key="1">
    <source>
        <dbReference type="SAM" id="MobiDB-lite"/>
    </source>
</evidence>
<dbReference type="AlphaFoldDB" id="A0AAD1XS66"/>
<gene>
    <name evidence="3" type="ORF">ECRASSUSDP1_LOCUS19224</name>
</gene>
<name>A0AAD1XS66_EUPCR</name>
<evidence type="ECO:0000256" key="2">
    <source>
        <dbReference type="SAM" id="Phobius"/>
    </source>
</evidence>
<organism evidence="3 4">
    <name type="scientific">Euplotes crassus</name>
    <dbReference type="NCBI Taxonomy" id="5936"/>
    <lineage>
        <taxon>Eukaryota</taxon>
        <taxon>Sar</taxon>
        <taxon>Alveolata</taxon>
        <taxon>Ciliophora</taxon>
        <taxon>Intramacronucleata</taxon>
        <taxon>Spirotrichea</taxon>
        <taxon>Hypotrichia</taxon>
        <taxon>Euplotida</taxon>
        <taxon>Euplotidae</taxon>
        <taxon>Moneuplotes</taxon>
    </lineage>
</organism>
<accession>A0AAD1XS66</accession>
<keyword evidence="2" id="KW-1133">Transmembrane helix</keyword>
<feature type="compositionally biased region" description="Basic and acidic residues" evidence="1">
    <location>
        <begin position="490"/>
        <end position="499"/>
    </location>
</feature>
<sequence>MGKLRSRIYHSFTSIDIFTQKFTLSFKGQKAYATIFGTILSIIIFGICGFYGFRLVTSMLNRTMLQTNINKIRTDFGKNPINTTLNEAGLYLAFSWVGKAGDQDVDLLEERLASAFVHVAETVPQGEDYIENPIFSFEIEKCNQTSMPLDPNDPSFAGRHGHTLYCFKRNDLMRVIQREISKGRNLRFMLYFQPCPNGVCEDSGKSSIEYYNFIYLTVISKYYDDSDPLSPIKTYIHDQISVPSSKGSIKLVDCKLSRNRYVVNDWHSIITRSRKGEFFDIDGCTYQELKRGDGSTFVILSFNVNDFIQTYETTVISFLEVLGQIGGLFEILYLSSSFLVKIVAIYLYRRDIDKVENKVKNHKEWFTFPVQIQNDPIEKEETTRRRLKGEGLRYMGLTKNKVNPEENVNTANDRSTLYQDKQSKFTAQVKRIKEICRNSRILKEIEEELDVTKISRSLTELKLYVSYLMDKDKNTDSNKVDKLYEKYNTKKQEEEKKEFPSSIEHSNTYNSYCTREPYKNSNDAGLPMISLNKIANSRLNFKSRDPIQESLDEEDSVIYNENTDQNNPAKNQGRKSYSLLHQKNQKN</sequence>
<dbReference type="PANTHER" id="PTHR31398:SF0">
    <property type="entry name" value="MEIOTIC NUCLEAR DIVISION PROTEIN 1 HOMOLOG"/>
    <property type="match status" value="1"/>
</dbReference>
<keyword evidence="2" id="KW-0472">Membrane</keyword>
<reference evidence="3" key="1">
    <citation type="submission" date="2023-07" db="EMBL/GenBank/DDBJ databases">
        <authorList>
            <consortium name="AG Swart"/>
            <person name="Singh M."/>
            <person name="Singh A."/>
            <person name="Seah K."/>
            <person name="Emmerich C."/>
        </authorList>
    </citation>
    <scope>NUCLEOTIDE SEQUENCE</scope>
    <source>
        <strain evidence="3">DP1</strain>
    </source>
</reference>
<dbReference type="PANTHER" id="PTHR31398">
    <property type="entry name" value="MEIOTIC NUCLEAR DIVISION PROTEIN 1 HOMOLOG"/>
    <property type="match status" value="1"/>
</dbReference>
<feature type="region of interest" description="Disordered" evidence="1">
    <location>
        <begin position="550"/>
        <end position="587"/>
    </location>
</feature>
<dbReference type="GO" id="GO:0005634">
    <property type="term" value="C:nucleus"/>
    <property type="evidence" value="ECO:0007669"/>
    <property type="project" value="TreeGrafter"/>
</dbReference>
<feature type="transmembrane region" description="Helical" evidence="2">
    <location>
        <begin position="31"/>
        <end position="53"/>
    </location>
</feature>
<dbReference type="EMBL" id="CAMPGE010019505">
    <property type="protein sequence ID" value="CAI2377834.1"/>
    <property type="molecule type" value="Genomic_DNA"/>
</dbReference>
<dbReference type="GO" id="GO:0007131">
    <property type="term" value="P:reciprocal meiotic recombination"/>
    <property type="evidence" value="ECO:0007669"/>
    <property type="project" value="TreeGrafter"/>
</dbReference>
<proteinExistence type="predicted"/>
<evidence type="ECO:0000313" key="4">
    <source>
        <dbReference type="Proteomes" id="UP001295684"/>
    </source>
</evidence>
<feature type="compositionally biased region" description="Polar residues" evidence="1">
    <location>
        <begin position="559"/>
        <end position="570"/>
    </location>
</feature>
<dbReference type="Proteomes" id="UP001295684">
    <property type="component" value="Unassembled WGS sequence"/>
</dbReference>
<keyword evidence="4" id="KW-1185">Reference proteome</keyword>